<gene>
    <name evidence="3" type="ORF">THRCLA_00967</name>
</gene>
<dbReference type="InterPro" id="IPR051702">
    <property type="entry name" value="SH3_domain_YSC84-like"/>
</dbReference>
<organism evidence="3 4">
    <name type="scientific">Thraustotheca clavata</name>
    <dbReference type="NCBI Taxonomy" id="74557"/>
    <lineage>
        <taxon>Eukaryota</taxon>
        <taxon>Sar</taxon>
        <taxon>Stramenopiles</taxon>
        <taxon>Oomycota</taxon>
        <taxon>Saprolegniomycetes</taxon>
        <taxon>Saprolegniales</taxon>
        <taxon>Achlyaceae</taxon>
        <taxon>Thraustotheca</taxon>
    </lineage>
</organism>
<feature type="domain" description="Ysc84 actin-binding" evidence="1">
    <location>
        <begin position="88"/>
        <end position="212"/>
    </location>
</feature>
<sequence>MAAEAKDAITTMEGAIKYAVRTMDDFFNPNVDADKRIPVDLMQDAKGLAFLTVIKAGFIWTGKVGTGLVVARLPDGRWSAPSAIGTVGMGVGFEAGGQIISYMIILNSTSAVKSFMQKGQLSAGANIELAAGPYGRAAGANANISANGIAPNYTYSHSKGLFGGAGLQGSAIAARSDINKTFYGREITPTEILTGAVDQPAAASLLYEVIDRVLALPSQGNPLNKLPTMPAMPPMPSMAGVPKIIRDKLHIRESLPSAVQGSEVQIVYQRVLASIESIAGAEFVAEFKVKCKDFGQNKIEDDAFVNFMAQAFNAQQRVTLYPDVVRLLQDKHKRQVLWNAYLDAKEEVSTTVPPASANTPAPSLF</sequence>
<evidence type="ECO:0000259" key="2">
    <source>
        <dbReference type="Pfam" id="PF23202"/>
    </source>
</evidence>
<dbReference type="Pfam" id="PF04366">
    <property type="entry name" value="Ysc84"/>
    <property type="match status" value="1"/>
</dbReference>
<comment type="caution">
    <text evidence="3">The sequence shown here is derived from an EMBL/GenBank/DDBJ whole genome shotgun (WGS) entry which is preliminary data.</text>
</comment>
<dbReference type="CDD" id="cd11526">
    <property type="entry name" value="SYLF_FYVE"/>
    <property type="match status" value="1"/>
</dbReference>
<accession>A0A1W0A9M4</accession>
<feature type="domain" description="ZNF598/HEL2 PAH" evidence="2">
    <location>
        <begin position="269"/>
        <end position="341"/>
    </location>
</feature>
<evidence type="ECO:0000313" key="3">
    <source>
        <dbReference type="EMBL" id="OQS07007.1"/>
    </source>
</evidence>
<dbReference type="OrthoDB" id="443981at2759"/>
<dbReference type="Pfam" id="PF23202">
    <property type="entry name" value="PAH_ZNF598"/>
    <property type="match status" value="1"/>
</dbReference>
<protein>
    <submittedName>
        <fullName evidence="3">Uncharacterized protein</fullName>
    </submittedName>
</protein>
<dbReference type="AlphaFoldDB" id="A0A1W0A9M4"/>
<keyword evidence="4" id="KW-1185">Reference proteome</keyword>
<dbReference type="PANTHER" id="PTHR15629">
    <property type="entry name" value="SH3YL1 PROTEIN"/>
    <property type="match status" value="1"/>
</dbReference>
<dbReference type="STRING" id="74557.A0A1W0A9M4"/>
<dbReference type="InterPro" id="IPR057634">
    <property type="entry name" value="PAH_ZNF598/HEL2"/>
</dbReference>
<evidence type="ECO:0000313" key="4">
    <source>
        <dbReference type="Proteomes" id="UP000243217"/>
    </source>
</evidence>
<reference evidence="3 4" key="1">
    <citation type="journal article" date="2014" name="Genome Biol. Evol.">
        <title>The secreted proteins of Achlya hypogyna and Thraustotheca clavata identify the ancestral oomycete secretome and reveal gene acquisitions by horizontal gene transfer.</title>
        <authorList>
            <person name="Misner I."/>
            <person name="Blouin N."/>
            <person name="Leonard G."/>
            <person name="Richards T.A."/>
            <person name="Lane C.E."/>
        </authorList>
    </citation>
    <scope>NUCLEOTIDE SEQUENCE [LARGE SCALE GENOMIC DNA]</scope>
    <source>
        <strain evidence="3 4">ATCC 34112</strain>
    </source>
</reference>
<dbReference type="Proteomes" id="UP000243217">
    <property type="component" value="Unassembled WGS sequence"/>
</dbReference>
<dbReference type="EMBL" id="JNBS01000285">
    <property type="protein sequence ID" value="OQS07007.1"/>
    <property type="molecule type" value="Genomic_DNA"/>
</dbReference>
<dbReference type="GO" id="GO:0035091">
    <property type="term" value="F:phosphatidylinositol binding"/>
    <property type="evidence" value="ECO:0007669"/>
    <property type="project" value="TreeGrafter"/>
</dbReference>
<evidence type="ECO:0000259" key="1">
    <source>
        <dbReference type="Pfam" id="PF04366"/>
    </source>
</evidence>
<dbReference type="InterPro" id="IPR007461">
    <property type="entry name" value="Ysc84_actin-binding"/>
</dbReference>
<dbReference type="PANTHER" id="PTHR15629:SF2">
    <property type="entry name" value="SH3 DOMAIN-CONTAINING YSC84-LIKE PROTEIN 1"/>
    <property type="match status" value="1"/>
</dbReference>
<proteinExistence type="predicted"/>
<name>A0A1W0A9M4_9STRA</name>